<dbReference type="RefSeq" id="WP_096828918.1">
    <property type="nucleotide sequence ID" value="NZ_NXIB02000065.1"/>
</dbReference>
<feature type="region of interest" description="Disordered" evidence="1">
    <location>
        <begin position="61"/>
        <end position="82"/>
    </location>
</feature>
<sequence>MRGVKTWQEADISPEDARRIQNAADRTKQIIIVVGSRASGTNRLTSDWDYIMLGNSRQRHSAWSSVPHGTSGGEINSSGRETGIDIFTGPLISGEPHVIFEPKLGEANESHG</sequence>
<reference evidence="2" key="1">
    <citation type="submission" date="2017-10" db="EMBL/GenBank/DDBJ databases">
        <title>Draft genome sequence of the planktic cyanobacteria Tychonema bourrellyi isolated from alpine lentic freshwater.</title>
        <authorList>
            <person name="Tett A."/>
            <person name="Armanini F."/>
            <person name="Asnicar F."/>
            <person name="Boscaini A."/>
            <person name="Pasolli E."/>
            <person name="Zolfo M."/>
            <person name="Donati C."/>
            <person name="Salmaso N."/>
            <person name="Segata N."/>
        </authorList>
    </citation>
    <scope>NUCLEOTIDE SEQUENCE</scope>
    <source>
        <strain evidence="2">FEM_GT703</strain>
    </source>
</reference>
<evidence type="ECO:0000313" key="2">
    <source>
        <dbReference type="EMBL" id="PHX55108.1"/>
    </source>
</evidence>
<evidence type="ECO:0000313" key="3">
    <source>
        <dbReference type="Proteomes" id="UP000226442"/>
    </source>
</evidence>
<gene>
    <name evidence="2" type="ORF">CP500_012600</name>
</gene>
<dbReference type="EMBL" id="NXIB02000065">
    <property type="protein sequence ID" value="PHX55108.1"/>
    <property type="molecule type" value="Genomic_DNA"/>
</dbReference>
<protein>
    <recommendedName>
        <fullName evidence="4">Polymerase nucleotidyl transferase domain-containing protein</fullName>
    </recommendedName>
</protein>
<proteinExistence type="predicted"/>
<comment type="caution">
    <text evidence="2">The sequence shown here is derived from an EMBL/GenBank/DDBJ whole genome shotgun (WGS) entry which is preliminary data.</text>
</comment>
<dbReference type="OrthoDB" id="424879at2"/>
<keyword evidence="3" id="KW-1185">Reference proteome</keyword>
<dbReference type="AlphaFoldDB" id="A0A2G4F036"/>
<organism evidence="2 3">
    <name type="scientific">Tychonema bourrellyi FEM_GT703</name>
    <dbReference type="NCBI Taxonomy" id="2040638"/>
    <lineage>
        <taxon>Bacteria</taxon>
        <taxon>Bacillati</taxon>
        <taxon>Cyanobacteriota</taxon>
        <taxon>Cyanophyceae</taxon>
        <taxon>Oscillatoriophycideae</taxon>
        <taxon>Oscillatoriales</taxon>
        <taxon>Microcoleaceae</taxon>
        <taxon>Tychonema</taxon>
    </lineage>
</organism>
<accession>A0A2G4F036</accession>
<feature type="region of interest" description="Disordered" evidence="1">
    <location>
        <begin position="1"/>
        <end position="24"/>
    </location>
</feature>
<name>A0A2G4F036_9CYAN</name>
<dbReference type="Proteomes" id="UP000226442">
    <property type="component" value="Unassembled WGS sequence"/>
</dbReference>
<evidence type="ECO:0000256" key="1">
    <source>
        <dbReference type="SAM" id="MobiDB-lite"/>
    </source>
</evidence>
<feature type="compositionally biased region" description="Polar residues" evidence="1">
    <location>
        <begin position="61"/>
        <end position="80"/>
    </location>
</feature>
<evidence type="ECO:0008006" key="4">
    <source>
        <dbReference type="Google" id="ProtNLM"/>
    </source>
</evidence>